<dbReference type="RefSeq" id="WP_207050552.1">
    <property type="nucleotide sequence ID" value="NZ_JAFIMU010000004.1"/>
</dbReference>
<dbReference type="Proteomes" id="UP000664052">
    <property type="component" value="Unassembled WGS sequence"/>
</dbReference>
<evidence type="ECO:0000313" key="2">
    <source>
        <dbReference type="Proteomes" id="UP000664052"/>
    </source>
</evidence>
<accession>A0ABS3DAS1</accession>
<proteinExistence type="predicted"/>
<dbReference type="EMBL" id="JAFIMU010000004">
    <property type="protein sequence ID" value="MBN8227747.1"/>
    <property type="molecule type" value="Genomic_DNA"/>
</dbReference>
<name>A0ABS3DAS1_9BACT</name>
<sequence>MRLETHLTLAMCASAEPELQAWAARHGVKALCIELARGVTPRQVMLTLRGSTSVEEARQRAEALAFEARSTCDARPCRIKVETPWTWSPLAEEAPCYLEHHVRVATRDLEALARLAASHAAHLSRSAYKVSPDGLQERFLTQRFGPSDDAAMDVAFGSLLAGLAGAGLPVTKVERERVLFDDNLTLDEGWMEETPR</sequence>
<organism evidence="1 2">
    <name type="scientific">Corallococcus macrosporus</name>
    <dbReference type="NCBI Taxonomy" id="35"/>
    <lineage>
        <taxon>Bacteria</taxon>
        <taxon>Pseudomonadati</taxon>
        <taxon>Myxococcota</taxon>
        <taxon>Myxococcia</taxon>
        <taxon>Myxococcales</taxon>
        <taxon>Cystobacterineae</taxon>
        <taxon>Myxococcaceae</taxon>
        <taxon>Corallococcus</taxon>
    </lineage>
</organism>
<comment type="caution">
    <text evidence="1">The sequence shown here is derived from an EMBL/GenBank/DDBJ whole genome shotgun (WGS) entry which is preliminary data.</text>
</comment>
<protein>
    <submittedName>
        <fullName evidence="1">Uncharacterized protein</fullName>
    </submittedName>
</protein>
<reference evidence="1 2" key="1">
    <citation type="submission" date="2021-02" db="EMBL/GenBank/DDBJ databases">
        <title>De Novo genome assembly of isolated myxobacteria.</title>
        <authorList>
            <person name="Stevens D.C."/>
        </authorList>
    </citation>
    <scope>NUCLEOTIDE SEQUENCE [LARGE SCALE GENOMIC DNA]</scope>
    <source>
        <strain evidence="1 2">ATCC 29039</strain>
    </source>
</reference>
<gene>
    <name evidence="1" type="ORF">JYK02_09520</name>
</gene>
<keyword evidence="2" id="KW-1185">Reference proteome</keyword>
<evidence type="ECO:0000313" key="1">
    <source>
        <dbReference type="EMBL" id="MBN8227747.1"/>
    </source>
</evidence>